<dbReference type="AlphaFoldDB" id="A0A1H2LGE0"/>
<evidence type="ECO:0000313" key="2">
    <source>
        <dbReference type="EMBL" id="SDU79912.1"/>
    </source>
</evidence>
<evidence type="ECO:0000259" key="1">
    <source>
        <dbReference type="Pfam" id="PF01637"/>
    </source>
</evidence>
<dbReference type="OrthoDB" id="9811804at2"/>
<sequence>MAESDQLEEYRLRDAGTLRHLERLQLAFPTAKRQREALWVLKSDFSYAASWDGRLWLGLVRFGRNIERRFGITNEVLILYVPYYDLQPRILSALDAYKSSLPAGRLADKQLLLIHCPDPDADAKLESWSPSLGFSAVRLSSVGTIEEIAERLIAGLVSRLSSRNLYEESLAVTGMDFYGREDILRQLIFELRQRNVCGVFGLRKSGKTSIIKELGRRFQGEDSGARIFVLRDMETLPTDPSLVESRLISDLRASFLVGFRERGIRTHELANLDSNEIGPFRRALEASLSDCRHRQVQVVLALDEVESLVGDAKALASEDRAYVPEFLGAIRSLVQEYDNFNAILAGITDATVERGQLYGRENPLFSWAKPFYVGGMKPDEIERLTVQIGSRMALRWSSSAHTVMHETCRGNIFLHRTLAAEVSTSDSVSRSRVVTAEDVASAIPRWQRKIVPRVREMIASTRRHYPVEVEMLETFASDPATFTELSNYYLDEINHLYELDLLRDEATGTILGPLPQLLSQFQQL</sequence>
<dbReference type="SUPFAM" id="SSF52540">
    <property type="entry name" value="P-loop containing nucleoside triphosphate hydrolases"/>
    <property type="match status" value="1"/>
</dbReference>
<dbReference type="InterPro" id="IPR027417">
    <property type="entry name" value="P-loop_NTPase"/>
</dbReference>
<name>A0A1H2LGE0_9ACTN</name>
<dbReference type="RefSeq" id="WP_157719699.1">
    <property type="nucleotide sequence ID" value="NZ_LT629799.1"/>
</dbReference>
<dbReference type="Gene3D" id="3.40.50.300">
    <property type="entry name" value="P-loop containing nucleotide triphosphate hydrolases"/>
    <property type="match status" value="1"/>
</dbReference>
<protein>
    <recommendedName>
        <fullName evidence="1">ATPase domain-containing protein</fullName>
    </recommendedName>
</protein>
<accession>A0A1H2LGE0</accession>
<feature type="domain" description="ATPase" evidence="1">
    <location>
        <begin position="177"/>
        <end position="360"/>
    </location>
</feature>
<dbReference type="Proteomes" id="UP000198825">
    <property type="component" value="Chromosome I"/>
</dbReference>
<keyword evidence="3" id="KW-1185">Reference proteome</keyword>
<reference evidence="3" key="1">
    <citation type="submission" date="2016-10" db="EMBL/GenBank/DDBJ databases">
        <authorList>
            <person name="Varghese N."/>
            <person name="Submissions S."/>
        </authorList>
    </citation>
    <scope>NUCLEOTIDE SEQUENCE [LARGE SCALE GENOMIC DNA]</scope>
    <source>
        <strain evidence="3">DSM 21743</strain>
    </source>
</reference>
<evidence type="ECO:0000313" key="3">
    <source>
        <dbReference type="Proteomes" id="UP000198825"/>
    </source>
</evidence>
<dbReference type="EMBL" id="LT629799">
    <property type="protein sequence ID" value="SDU79912.1"/>
    <property type="molecule type" value="Genomic_DNA"/>
</dbReference>
<proteinExistence type="predicted"/>
<dbReference type="GO" id="GO:0005524">
    <property type="term" value="F:ATP binding"/>
    <property type="evidence" value="ECO:0007669"/>
    <property type="project" value="InterPro"/>
</dbReference>
<dbReference type="STRING" id="546874.SAMN04488544_0074"/>
<dbReference type="InterPro" id="IPR011579">
    <property type="entry name" value="ATPase_dom"/>
</dbReference>
<dbReference type="Pfam" id="PF01637">
    <property type="entry name" value="ATPase_2"/>
    <property type="match status" value="1"/>
</dbReference>
<organism evidence="2 3">
    <name type="scientific">Microlunatus sagamiharensis</name>
    <dbReference type="NCBI Taxonomy" id="546874"/>
    <lineage>
        <taxon>Bacteria</taxon>
        <taxon>Bacillati</taxon>
        <taxon>Actinomycetota</taxon>
        <taxon>Actinomycetes</taxon>
        <taxon>Propionibacteriales</taxon>
        <taxon>Propionibacteriaceae</taxon>
        <taxon>Microlunatus</taxon>
    </lineage>
</organism>
<gene>
    <name evidence="2" type="ORF">SAMN04488544_0074</name>
</gene>